<dbReference type="PANTHER" id="PTHR48051">
    <property type="match status" value="1"/>
</dbReference>
<dbReference type="RefSeq" id="WP_169659924.1">
    <property type="nucleotide sequence ID" value="NZ_JABANE010000111.1"/>
</dbReference>
<keyword evidence="2" id="KW-0677">Repeat</keyword>
<dbReference type="Gene3D" id="3.80.10.10">
    <property type="entry name" value="Ribonuclease Inhibitor"/>
    <property type="match status" value="3"/>
</dbReference>
<feature type="domain" description="BRCT" evidence="3">
    <location>
        <begin position="556"/>
        <end position="632"/>
    </location>
</feature>
<name>A0A7X9RZR1_9BACT</name>
<evidence type="ECO:0000256" key="1">
    <source>
        <dbReference type="ARBA" id="ARBA00022614"/>
    </source>
</evidence>
<dbReference type="PROSITE" id="PS51450">
    <property type="entry name" value="LRR"/>
    <property type="match status" value="2"/>
</dbReference>
<dbReference type="InterPro" id="IPR001611">
    <property type="entry name" value="Leu-rich_rpt"/>
</dbReference>
<gene>
    <name evidence="4" type="ORF">HHU12_27370</name>
</gene>
<dbReference type="SMART" id="SM00369">
    <property type="entry name" value="LRR_TYP"/>
    <property type="match status" value="4"/>
</dbReference>
<dbReference type="SUPFAM" id="SSF52113">
    <property type="entry name" value="BRCT domain"/>
    <property type="match status" value="1"/>
</dbReference>
<dbReference type="Pfam" id="PF00533">
    <property type="entry name" value="BRCT"/>
    <property type="match status" value="1"/>
</dbReference>
<dbReference type="GO" id="GO:0005737">
    <property type="term" value="C:cytoplasm"/>
    <property type="evidence" value="ECO:0007669"/>
    <property type="project" value="TreeGrafter"/>
</dbReference>
<evidence type="ECO:0000256" key="2">
    <source>
        <dbReference type="ARBA" id="ARBA00022737"/>
    </source>
</evidence>
<protein>
    <recommendedName>
        <fullName evidence="3">BRCT domain-containing protein</fullName>
    </recommendedName>
</protein>
<keyword evidence="1" id="KW-0433">Leucine-rich repeat</keyword>
<dbReference type="InterPro" id="IPR003591">
    <property type="entry name" value="Leu-rich_rpt_typical-subtyp"/>
</dbReference>
<dbReference type="InterPro" id="IPR050216">
    <property type="entry name" value="LRR_domain-containing"/>
</dbReference>
<evidence type="ECO:0000313" key="4">
    <source>
        <dbReference type="EMBL" id="NME71716.1"/>
    </source>
</evidence>
<dbReference type="InterPro" id="IPR036420">
    <property type="entry name" value="BRCT_dom_sf"/>
</dbReference>
<evidence type="ECO:0000259" key="3">
    <source>
        <dbReference type="PROSITE" id="PS50172"/>
    </source>
</evidence>
<dbReference type="SUPFAM" id="SSF52058">
    <property type="entry name" value="L domain-like"/>
    <property type="match status" value="2"/>
</dbReference>
<organism evidence="4 5">
    <name type="scientific">Flammeovirga aprica JL-4</name>
    <dbReference type="NCBI Taxonomy" id="694437"/>
    <lineage>
        <taxon>Bacteria</taxon>
        <taxon>Pseudomonadati</taxon>
        <taxon>Bacteroidota</taxon>
        <taxon>Cytophagia</taxon>
        <taxon>Cytophagales</taxon>
        <taxon>Flammeovirgaceae</taxon>
        <taxon>Flammeovirga</taxon>
    </lineage>
</organism>
<dbReference type="Proteomes" id="UP000576082">
    <property type="component" value="Unassembled WGS sequence"/>
</dbReference>
<evidence type="ECO:0000313" key="5">
    <source>
        <dbReference type="Proteomes" id="UP000576082"/>
    </source>
</evidence>
<dbReference type="AlphaFoldDB" id="A0A7X9RZR1"/>
<dbReference type="EMBL" id="JABANE010000111">
    <property type="protein sequence ID" value="NME71716.1"/>
    <property type="molecule type" value="Genomic_DNA"/>
</dbReference>
<dbReference type="InterPro" id="IPR032675">
    <property type="entry name" value="LRR_dom_sf"/>
</dbReference>
<keyword evidence="5" id="KW-1185">Reference proteome</keyword>
<sequence>MFSQTINSLTDEMIVGNPLNISGVQVAGVSFEELKKALKPCKKLGEFRLKNLKGKLSLKELIACFPRTFRIYLDNVILEDEDDFIEENKVVLFSLINSDCKKLPKQFYQFSDLLDLELSNLPLTEFSSELCTFHSLRTLTFCIPYLDEVPSIFLTQENISTLKIELSEKVIYDSTHFNFERMSFLNIKVPTLESLPFQLHELRLVRYLTVHLTQQKEFVDVELPSLSLENFKIEAPQLQKFSIDFSRYEKLKSMDLKADKLDYFPGELLKSPTLRIISFESNNIKTLDINKYNFDIRTLKLKSESIEEIKPLFSVQNKVKYLGLDIPNLKEFPFADDEAYETLNLTLESEKIDSVPHYLSNFKELKYLELKLPNLNELPDVFDQLRKLKTLKLSTPHLKAIPSTFAGSLIGNITIEANCFEDVPEELLKMKYLNQVYLSSDSLKTLDNYSKFVSKPYFKIKSAPNISPYDIRIVKKFRLNGLENIFDYKFDAIEDYILGLQKAGFERELYCYFFDLVACRKDLSTLPELTKKQLIQGLNIKFERLQEVLLERLDNTISDLTSESCFMVMGGITLKKTELKERVEQLGFQYANKYSDKVTHIIIGNNPKEIAKVDEIDNEIKLISESTFTDYWNTQEPGFLIEDEKEGDGQMVENLKLFFKSQSEGDLMIAMEMLEMNGVPKSVLPDLFLIQKTNKNTKIKARVKKLLTANASKDLIQAVKDRAGLNNYAKLHEYHIREKLVSFEEKWGKEACFTFSNMLYKYYKKGLTYTLLYAPVHSKWRQEAVGMIYNKGEINWAEALGNNNYRYYRDNKTGYPKLPVEILKTEKVEKLDITKIEYGEFPEELKQFKDLKSLSISGISIRSISDEIKLLEKLEELDISRNYLISDIQQVASLKKLKKLTLQWMSIAELGEEFTSLQNLEELNLYRNKLERFPNELYQLKKLKKVNLEEQEIYTEEGRVMNEIIIPEEFKEKMPDCEVKV</sequence>
<accession>A0A7X9RZR1</accession>
<dbReference type="CDD" id="cd00027">
    <property type="entry name" value="BRCT"/>
    <property type="match status" value="1"/>
</dbReference>
<dbReference type="Gene3D" id="3.40.50.10190">
    <property type="entry name" value="BRCT domain"/>
    <property type="match status" value="1"/>
</dbReference>
<comment type="caution">
    <text evidence="4">The sequence shown here is derived from an EMBL/GenBank/DDBJ whole genome shotgun (WGS) entry which is preliminary data.</text>
</comment>
<dbReference type="PANTHER" id="PTHR48051:SF54">
    <property type="entry name" value="LEUCINE-RICH REPEAT-CONTAINING PROTEIN"/>
    <property type="match status" value="1"/>
</dbReference>
<dbReference type="PROSITE" id="PS50172">
    <property type="entry name" value="BRCT"/>
    <property type="match status" value="1"/>
</dbReference>
<proteinExistence type="predicted"/>
<reference evidence="4 5" key="1">
    <citation type="submission" date="2020-04" db="EMBL/GenBank/DDBJ databases">
        <title>Flammeovirga sp. SR4, a novel species isolated from seawater.</title>
        <authorList>
            <person name="Wang X."/>
        </authorList>
    </citation>
    <scope>NUCLEOTIDE SEQUENCE [LARGE SCALE GENOMIC DNA]</scope>
    <source>
        <strain evidence="4 5">ATCC 23126</strain>
    </source>
</reference>
<dbReference type="InterPro" id="IPR001357">
    <property type="entry name" value="BRCT_dom"/>
</dbReference>